<dbReference type="AlphaFoldDB" id="A0A789MHP2"/>
<protein>
    <submittedName>
        <fullName evidence="1">Uncharacterized protein</fullName>
    </submittedName>
</protein>
<dbReference type="InterPro" id="IPR057818">
    <property type="entry name" value="YbgU"/>
</dbReference>
<comment type="caution">
    <text evidence="1">The sequence shown here is derived from an EMBL/GenBank/DDBJ whole genome shotgun (WGS) entry which is preliminary data.</text>
</comment>
<organism evidence="1">
    <name type="scientific">Escherichia coli</name>
    <dbReference type="NCBI Taxonomy" id="562"/>
    <lineage>
        <taxon>Bacteria</taxon>
        <taxon>Pseudomonadati</taxon>
        <taxon>Pseudomonadota</taxon>
        <taxon>Gammaproteobacteria</taxon>
        <taxon>Enterobacterales</taxon>
        <taxon>Enterobacteriaceae</taxon>
        <taxon>Escherichia</taxon>
    </lineage>
</organism>
<evidence type="ECO:0000313" key="1">
    <source>
        <dbReference type="EMBL" id="HAG5770164.1"/>
    </source>
</evidence>
<reference evidence="1" key="2">
    <citation type="submission" date="2020-02" db="EMBL/GenBank/DDBJ databases">
        <authorList>
            <consortium name="NCBI Pathogen Detection Project"/>
        </authorList>
    </citation>
    <scope>NUCLEOTIDE SEQUENCE</scope>
    <source>
        <strain evidence="1">1839</strain>
    </source>
</reference>
<sequence>MRKSYGVSISLKINLCNSVEVLTNSFGTVISDKQV</sequence>
<accession>A0A789MHP2</accession>
<reference evidence="1" key="1">
    <citation type="journal article" date="2018" name="Genome Biol.">
        <title>SKESA: strategic k-mer extension for scrupulous assemblies.</title>
        <authorList>
            <person name="Souvorov A."/>
            <person name="Agarwala R."/>
            <person name="Lipman D.J."/>
        </authorList>
    </citation>
    <scope>NUCLEOTIDE SEQUENCE [LARGE SCALE GENOMIC DNA]</scope>
    <source>
        <strain evidence="1">1839</strain>
    </source>
</reference>
<proteinExistence type="predicted"/>
<dbReference type="EMBL" id="DAAYTU010000008">
    <property type="protein sequence ID" value="HAG5770164.1"/>
    <property type="molecule type" value="Genomic_DNA"/>
</dbReference>
<name>A0A789MHP2_ECOLX</name>
<dbReference type="Pfam" id="PF23495">
    <property type="entry name" value="YbgU"/>
    <property type="match status" value="1"/>
</dbReference>
<gene>
    <name evidence="1" type="ORF">GGB84_001800</name>
</gene>